<dbReference type="SUPFAM" id="SSF53335">
    <property type="entry name" value="S-adenosyl-L-methionine-dependent methyltransferases"/>
    <property type="match status" value="1"/>
</dbReference>
<keyword evidence="8" id="KW-0949">S-adenosyl-L-methionine</keyword>
<evidence type="ECO:0000256" key="7">
    <source>
        <dbReference type="ARBA" id="ARBA00022679"/>
    </source>
</evidence>
<evidence type="ECO:0000256" key="2">
    <source>
        <dbReference type="ARBA" id="ARBA00005369"/>
    </source>
</evidence>
<comment type="caution">
    <text evidence="12">The sequence shown here is derived from an EMBL/GenBank/DDBJ whole genome shotgun (WGS) entry which is preliminary data.</text>
</comment>
<dbReference type="PANTHER" id="PTHR11579:SF0">
    <property type="entry name" value="PROTEIN-L-ISOASPARTATE(D-ASPARTATE) O-METHYLTRANSFERASE"/>
    <property type="match status" value="1"/>
</dbReference>
<dbReference type="Pfam" id="PF01135">
    <property type="entry name" value="PCMT"/>
    <property type="match status" value="1"/>
</dbReference>
<dbReference type="EC" id="2.1.1.77" evidence="3"/>
<evidence type="ECO:0000256" key="1">
    <source>
        <dbReference type="ARBA" id="ARBA00004496"/>
    </source>
</evidence>
<evidence type="ECO:0000256" key="10">
    <source>
        <dbReference type="ARBA" id="ARBA00031323"/>
    </source>
</evidence>
<evidence type="ECO:0000256" key="3">
    <source>
        <dbReference type="ARBA" id="ARBA00011890"/>
    </source>
</evidence>
<gene>
    <name evidence="12" type="ORF">RM764_34905</name>
</gene>
<dbReference type="InterPro" id="IPR029063">
    <property type="entry name" value="SAM-dependent_MTases_sf"/>
</dbReference>
<evidence type="ECO:0000256" key="11">
    <source>
        <dbReference type="ARBA" id="ARBA00031350"/>
    </source>
</evidence>
<evidence type="ECO:0000313" key="13">
    <source>
        <dbReference type="Proteomes" id="UP001183809"/>
    </source>
</evidence>
<evidence type="ECO:0000313" key="12">
    <source>
        <dbReference type="EMBL" id="MDT0468120.1"/>
    </source>
</evidence>
<dbReference type="EMBL" id="JAVREY010000067">
    <property type="protein sequence ID" value="MDT0468120.1"/>
    <property type="molecule type" value="Genomic_DNA"/>
</dbReference>
<keyword evidence="7" id="KW-0808">Transferase</keyword>
<comment type="similarity">
    <text evidence="2">Belongs to the methyltransferase superfamily. L-isoaspartyl/D-aspartyl protein methyltransferase family.</text>
</comment>
<keyword evidence="5" id="KW-0963">Cytoplasm</keyword>
<dbReference type="PANTHER" id="PTHR11579">
    <property type="entry name" value="PROTEIN-L-ISOASPARTATE O-METHYLTRANSFERASE"/>
    <property type="match status" value="1"/>
</dbReference>
<dbReference type="RefSeq" id="WP_311699567.1">
    <property type="nucleotide sequence ID" value="NZ_JAVREY010000067.1"/>
</dbReference>
<proteinExistence type="inferred from homology"/>
<organism evidence="12 13">
    <name type="scientific">Streptomyces gibsoniae</name>
    <dbReference type="NCBI Taxonomy" id="3075529"/>
    <lineage>
        <taxon>Bacteria</taxon>
        <taxon>Bacillati</taxon>
        <taxon>Actinomycetota</taxon>
        <taxon>Actinomycetes</taxon>
        <taxon>Kitasatosporales</taxon>
        <taxon>Streptomycetaceae</taxon>
        <taxon>Streptomyces</taxon>
    </lineage>
</organism>
<dbReference type="Gene3D" id="3.40.50.150">
    <property type="entry name" value="Vaccinia Virus protein VP39"/>
    <property type="match status" value="1"/>
</dbReference>
<keyword evidence="13" id="KW-1185">Reference proteome</keyword>
<comment type="subcellular location">
    <subcellularLocation>
        <location evidence="1">Cytoplasm</location>
    </subcellularLocation>
</comment>
<dbReference type="Proteomes" id="UP001183809">
    <property type="component" value="Unassembled WGS sequence"/>
</dbReference>
<dbReference type="CDD" id="cd02440">
    <property type="entry name" value="AdoMet_MTases"/>
    <property type="match status" value="1"/>
</dbReference>
<reference evidence="13" key="1">
    <citation type="submission" date="2023-07" db="EMBL/GenBank/DDBJ databases">
        <title>30 novel species of actinomycetes from the DSMZ collection.</title>
        <authorList>
            <person name="Nouioui I."/>
        </authorList>
    </citation>
    <scope>NUCLEOTIDE SEQUENCE [LARGE SCALE GENOMIC DNA]</scope>
    <source>
        <strain evidence="13">DSM 41699</strain>
    </source>
</reference>
<sequence length="404" mass="42599">MTPDPVAARVEMVAELAGSGALGRGPVRDALLALPREVLIPQAYVRRSAPGEQPPRWDLLDWTAPGDREELLAVLYGGGSVLIQHDGEPVLGRTRGARSAGSITSMSTVMSVTASLLQELELRPGQRVLDVGTGAGVTAAVACHVCGDAGVVSLDRDRHVVDAARTRLGELGFRPAVVCGAGEQGLPSSAPYDRILVSFAVPRVPDALVDQLAPGGRLLVHVTTASPSWPGLAIVTREPEGRIAAELRAVEFAHRAGHGMERIVLSRAFLERIAGEPGRTTRRSRTAPPADTARGLWLAVGHLYGGLVRDFGAGPDQLVIGAPGCGSWLRVRPDGHGRWAVTTSGPRDIWDEIQDVAARWRAAGEPGSYPLVIDPGGAQRAGTRCGRLSWQLAEPSARADGSPR</sequence>
<keyword evidence="6 12" id="KW-0489">Methyltransferase</keyword>
<dbReference type="GO" id="GO:0032259">
    <property type="term" value="P:methylation"/>
    <property type="evidence" value="ECO:0007669"/>
    <property type="project" value="UniProtKB-KW"/>
</dbReference>
<dbReference type="GO" id="GO:0008168">
    <property type="term" value="F:methyltransferase activity"/>
    <property type="evidence" value="ECO:0007669"/>
    <property type="project" value="UniProtKB-KW"/>
</dbReference>
<evidence type="ECO:0000256" key="5">
    <source>
        <dbReference type="ARBA" id="ARBA00022490"/>
    </source>
</evidence>
<evidence type="ECO:0000256" key="8">
    <source>
        <dbReference type="ARBA" id="ARBA00022691"/>
    </source>
</evidence>
<evidence type="ECO:0000256" key="6">
    <source>
        <dbReference type="ARBA" id="ARBA00022603"/>
    </source>
</evidence>
<name>A0ABU2U4P8_9ACTN</name>
<protein>
    <recommendedName>
        <fullName evidence="4">Protein-L-isoaspartate O-methyltransferase</fullName>
        <ecNumber evidence="3">2.1.1.77</ecNumber>
    </recommendedName>
    <alternativeName>
        <fullName evidence="11">L-isoaspartyl protein carboxyl methyltransferase</fullName>
    </alternativeName>
    <alternativeName>
        <fullName evidence="9">Protein L-isoaspartyl methyltransferase</fullName>
    </alternativeName>
    <alternativeName>
        <fullName evidence="10">Protein-beta-aspartate methyltransferase</fullName>
    </alternativeName>
</protein>
<dbReference type="InterPro" id="IPR000682">
    <property type="entry name" value="PCMT"/>
</dbReference>
<evidence type="ECO:0000256" key="4">
    <source>
        <dbReference type="ARBA" id="ARBA00013346"/>
    </source>
</evidence>
<accession>A0ABU2U4P8</accession>
<evidence type="ECO:0000256" key="9">
    <source>
        <dbReference type="ARBA" id="ARBA00030757"/>
    </source>
</evidence>